<dbReference type="Proteomes" id="UP001482620">
    <property type="component" value="Unassembled WGS sequence"/>
</dbReference>
<reference evidence="2 3" key="1">
    <citation type="submission" date="2021-06" db="EMBL/GenBank/DDBJ databases">
        <authorList>
            <person name="Palmer J.M."/>
        </authorList>
    </citation>
    <scope>NUCLEOTIDE SEQUENCE [LARGE SCALE GENOMIC DNA]</scope>
    <source>
        <strain evidence="3">if_2019</strain>
        <tissue evidence="2">Muscle</tissue>
    </source>
</reference>
<protein>
    <submittedName>
        <fullName evidence="2">Uncharacterized protein</fullName>
    </submittedName>
</protein>
<keyword evidence="3" id="KW-1185">Reference proteome</keyword>
<name>A0ABV0UID8_9TELE</name>
<gene>
    <name evidence="2" type="ORF">ILYODFUR_023146</name>
</gene>
<evidence type="ECO:0000313" key="3">
    <source>
        <dbReference type="Proteomes" id="UP001482620"/>
    </source>
</evidence>
<sequence length="140" mass="15726">MFSAQSAEVQLELNNCHLIPKRNLREIKRGEKDKCILFFYLSPAFQLLQLVSFLLLPCVLSLSLLQLYSALASPLHFSLSHCAANSEPLEKEKKEKGWGDTLSLSISHTQSNHPSNAFTNNSSKTPPTYTPTPHTHQHPE</sequence>
<proteinExistence type="predicted"/>
<feature type="compositionally biased region" description="Polar residues" evidence="1">
    <location>
        <begin position="104"/>
        <end position="124"/>
    </location>
</feature>
<feature type="region of interest" description="Disordered" evidence="1">
    <location>
        <begin position="104"/>
        <end position="140"/>
    </location>
</feature>
<feature type="compositionally biased region" description="Low complexity" evidence="1">
    <location>
        <begin position="125"/>
        <end position="134"/>
    </location>
</feature>
<evidence type="ECO:0000313" key="2">
    <source>
        <dbReference type="EMBL" id="MEQ2245013.1"/>
    </source>
</evidence>
<dbReference type="EMBL" id="JAHRIQ010072127">
    <property type="protein sequence ID" value="MEQ2245013.1"/>
    <property type="molecule type" value="Genomic_DNA"/>
</dbReference>
<organism evidence="2 3">
    <name type="scientific">Ilyodon furcidens</name>
    <name type="common">goldbreast splitfin</name>
    <dbReference type="NCBI Taxonomy" id="33524"/>
    <lineage>
        <taxon>Eukaryota</taxon>
        <taxon>Metazoa</taxon>
        <taxon>Chordata</taxon>
        <taxon>Craniata</taxon>
        <taxon>Vertebrata</taxon>
        <taxon>Euteleostomi</taxon>
        <taxon>Actinopterygii</taxon>
        <taxon>Neopterygii</taxon>
        <taxon>Teleostei</taxon>
        <taxon>Neoteleostei</taxon>
        <taxon>Acanthomorphata</taxon>
        <taxon>Ovalentaria</taxon>
        <taxon>Atherinomorphae</taxon>
        <taxon>Cyprinodontiformes</taxon>
        <taxon>Goodeidae</taxon>
        <taxon>Ilyodon</taxon>
    </lineage>
</organism>
<accession>A0ABV0UID8</accession>
<comment type="caution">
    <text evidence="2">The sequence shown here is derived from an EMBL/GenBank/DDBJ whole genome shotgun (WGS) entry which is preliminary data.</text>
</comment>
<evidence type="ECO:0000256" key="1">
    <source>
        <dbReference type="SAM" id="MobiDB-lite"/>
    </source>
</evidence>